<dbReference type="Gene3D" id="1.10.600.10">
    <property type="entry name" value="Farnesyl Diphosphate Synthase"/>
    <property type="match status" value="1"/>
</dbReference>
<dbReference type="InterPro" id="IPR033749">
    <property type="entry name" value="Polyprenyl_synt_CS"/>
</dbReference>
<gene>
    <name evidence="13" type="primary">ispB</name>
    <name evidence="13" type="ORF">IMCC3135_01695</name>
</gene>
<reference evidence="13 14" key="1">
    <citation type="submission" date="2016-12" db="EMBL/GenBank/DDBJ databases">
        <authorList>
            <person name="Song W.-J."/>
            <person name="Kurnit D.M."/>
        </authorList>
    </citation>
    <scope>NUCLEOTIDE SEQUENCE [LARGE SCALE GENOMIC DNA]</scope>
    <source>
        <strain evidence="13 14">IMCC3135</strain>
    </source>
</reference>
<dbReference type="Proteomes" id="UP000250079">
    <property type="component" value="Chromosome"/>
</dbReference>
<evidence type="ECO:0000256" key="11">
    <source>
        <dbReference type="ARBA" id="ARBA00083124"/>
    </source>
</evidence>
<evidence type="ECO:0000256" key="6">
    <source>
        <dbReference type="ARBA" id="ARBA00051506"/>
    </source>
</evidence>
<dbReference type="SUPFAM" id="SSF48576">
    <property type="entry name" value="Terpenoid synthases"/>
    <property type="match status" value="1"/>
</dbReference>
<comment type="function">
    <text evidence="7">Supplies octaprenyl diphosphate, the precursor for the side chain of the isoprenoid quinones ubiquinone and menaquinone.</text>
</comment>
<comment type="similarity">
    <text evidence="2 12">Belongs to the FPP/GGPP synthase family.</text>
</comment>
<dbReference type="GO" id="GO:0106350">
    <property type="term" value="F:all-trans-octaprenyl-diphosphate synthase activity"/>
    <property type="evidence" value="ECO:0007669"/>
    <property type="project" value="UniProtKB-EC"/>
</dbReference>
<keyword evidence="5" id="KW-0460">Magnesium</keyword>
<evidence type="ECO:0000256" key="12">
    <source>
        <dbReference type="RuleBase" id="RU004466"/>
    </source>
</evidence>
<name>A0A2Z2NKQ7_9GAMM</name>
<dbReference type="FunFam" id="1.10.600.10:FF:000002">
    <property type="entry name" value="Octaprenyl diphosphate synthase"/>
    <property type="match status" value="1"/>
</dbReference>
<accession>A0A2Z2NKQ7</accession>
<dbReference type="CDD" id="cd00685">
    <property type="entry name" value="Trans_IPPS_HT"/>
    <property type="match status" value="1"/>
</dbReference>
<dbReference type="SFLD" id="SFLDS00005">
    <property type="entry name" value="Isoprenoid_Synthase_Type_I"/>
    <property type="match status" value="1"/>
</dbReference>
<dbReference type="EMBL" id="CP018632">
    <property type="protein sequence ID" value="ASJ70458.1"/>
    <property type="molecule type" value="Genomic_DNA"/>
</dbReference>
<comment type="catalytic activity">
    <reaction evidence="6">
        <text>5 isopentenyl diphosphate + (2E,6E)-farnesyl diphosphate = all-trans-octaprenyl diphosphate + 5 diphosphate</text>
        <dbReference type="Rhea" id="RHEA:27798"/>
        <dbReference type="ChEBI" id="CHEBI:33019"/>
        <dbReference type="ChEBI" id="CHEBI:57711"/>
        <dbReference type="ChEBI" id="CHEBI:128769"/>
        <dbReference type="ChEBI" id="CHEBI:175763"/>
        <dbReference type="EC" id="2.5.1.90"/>
    </reaction>
</comment>
<dbReference type="GO" id="GO:0008299">
    <property type="term" value="P:isoprenoid biosynthetic process"/>
    <property type="evidence" value="ECO:0007669"/>
    <property type="project" value="InterPro"/>
</dbReference>
<dbReference type="PROSITE" id="PS00723">
    <property type="entry name" value="POLYPRENYL_SYNTHASE_1"/>
    <property type="match status" value="1"/>
</dbReference>
<dbReference type="PROSITE" id="PS00444">
    <property type="entry name" value="POLYPRENYL_SYNTHASE_2"/>
    <property type="match status" value="1"/>
</dbReference>
<keyword evidence="4" id="KW-0479">Metal-binding</keyword>
<evidence type="ECO:0000313" key="13">
    <source>
        <dbReference type="EMBL" id="ASJ70458.1"/>
    </source>
</evidence>
<dbReference type="GO" id="GO:0046872">
    <property type="term" value="F:metal ion binding"/>
    <property type="evidence" value="ECO:0007669"/>
    <property type="project" value="UniProtKB-KW"/>
</dbReference>
<dbReference type="PANTHER" id="PTHR12001">
    <property type="entry name" value="GERANYLGERANYL PYROPHOSPHATE SYNTHASE"/>
    <property type="match status" value="1"/>
</dbReference>
<evidence type="ECO:0000256" key="7">
    <source>
        <dbReference type="ARBA" id="ARBA00055029"/>
    </source>
</evidence>
<dbReference type="InterPro" id="IPR000092">
    <property type="entry name" value="Polyprenyl_synt"/>
</dbReference>
<keyword evidence="14" id="KW-1185">Reference proteome</keyword>
<dbReference type="InterPro" id="IPR008949">
    <property type="entry name" value="Isoprenoid_synthase_dom_sf"/>
</dbReference>
<evidence type="ECO:0000256" key="3">
    <source>
        <dbReference type="ARBA" id="ARBA00022679"/>
    </source>
</evidence>
<dbReference type="EC" id="2.5.1.90" evidence="8"/>
<dbReference type="PANTHER" id="PTHR12001:SF69">
    <property type="entry name" value="ALL TRANS-POLYPRENYL-DIPHOSPHATE SYNTHASE PDSS1"/>
    <property type="match status" value="1"/>
</dbReference>
<evidence type="ECO:0000256" key="8">
    <source>
        <dbReference type="ARBA" id="ARBA00066511"/>
    </source>
</evidence>
<evidence type="ECO:0000256" key="5">
    <source>
        <dbReference type="ARBA" id="ARBA00022842"/>
    </source>
</evidence>
<evidence type="ECO:0000256" key="9">
    <source>
        <dbReference type="ARBA" id="ARBA00072473"/>
    </source>
</evidence>
<sequence>MNSPATQLMTLSIEDCRALIAPGMDRVDDLIRRRLASEVVLINQLSTYIIGSGGKRLRPQLVLLAAGACGLDTATEPHPVTVAAIIEFIHTATLLHDDVVDASDLRRGQDTANAVWGNEAAVLVGDFLYSRSFEMMVEVGNIEVMSILASTTNRIAEGEVMQLLNVREPGITEAQYIEVIEAKTARLFQAATELGAVLAGESTDRQAALASFGMHLGTAFQIADDVLDYQSDSETMGKNIGDDLAEGKTTLPLIYAMRDGTAEQAATVATAIREGGLGHLAEVLDIIKKTDALNNSMKRAAESAESAVAALALLPESPYRQALERIALYSIERTS</sequence>
<evidence type="ECO:0000313" key="14">
    <source>
        <dbReference type="Proteomes" id="UP000250079"/>
    </source>
</evidence>
<dbReference type="KEGG" id="gai:IMCC3135_01695"/>
<dbReference type="AlphaFoldDB" id="A0A2Z2NKQ7"/>
<proteinExistence type="inferred from homology"/>
<comment type="cofactor">
    <cofactor evidence="1">
        <name>Mg(2+)</name>
        <dbReference type="ChEBI" id="CHEBI:18420"/>
    </cofactor>
</comment>
<evidence type="ECO:0000256" key="2">
    <source>
        <dbReference type="ARBA" id="ARBA00006706"/>
    </source>
</evidence>
<evidence type="ECO:0000256" key="4">
    <source>
        <dbReference type="ARBA" id="ARBA00022723"/>
    </source>
</evidence>
<protein>
    <recommendedName>
        <fullName evidence="9">Octaprenyl diphosphate synthase</fullName>
        <ecNumber evidence="8">2.5.1.90</ecNumber>
    </recommendedName>
    <alternativeName>
        <fullName evidence="11">All-trans-octaprenyl-diphosphate synthase</fullName>
    </alternativeName>
    <alternativeName>
        <fullName evidence="10">Octaprenyl pyrophosphate synthase</fullName>
    </alternativeName>
</protein>
<evidence type="ECO:0000256" key="1">
    <source>
        <dbReference type="ARBA" id="ARBA00001946"/>
    </source>
</evidence>
<evidence type="ECO:0000256" key="10">
    <source>
        <dbReference type="ARBA" id="ARBA00079637"/>
    </source>
</evidence>
<keyword evidence="3 12" id="KW-0808">Transferase</keyword>
<dbReference type="Pfam" id="PF00348">
    <property type="entry name" value="polyprenyl_synt"/>
    <property type="match status" value="1"/>
</dbReference>
<organism evidence="13 14">
    <name type="scientific">Granulosicoccus antarcticus IMCC3135</name>
    <dbReference type="NCBI Taxonomy" id="1192854"/>
    <lineage>
        <taxon>Bacteria</taxon>
        <taxon>Pseudomonadati</taxon>
        <taxon>Pseudomonadota</taxon>
        <taxon>Gammaproteobacteria</taxon>
        <taxon>Chromatiales</taxon>
        <taxon>Granulosicoccaceae</taxon>
        <taxon>Granulosicoccus</taxon>
    </lineage>
</organism>